<evidence type="ECO:0000313" key="5">
    <source>
        <dbReference type="EMBL" id="WGI36620.1"/>
    </source>
</evidence>
<evidence type="ECO:0000259" key="3">
    <source>
        <dbReference type="Pfam" id="PF13538"/>
    </source>
</evidence>
<dbReference type="Pfam" id="PF13245">
    <property type="entry name" value="AAA_19"/>
    <property type="match status" value="1"/>
</dbReference>
<evidence type="ECO:0000259" key="4">
    <source>
        <dbReference type="Pfam" id="PF14490"/>
    </source>
</evidence>
<keyword evidence="2" id="KW-0067">ATP-binding</keyword>
<dbReference type="PANTHER" id="PTHR43788:SF6">
    <property type="entry name" value="DNA HELICASE B"/>
    <property type="match status" value="1"/>
</dbReference>
<proteinExistence type="predicted"/>
<feature type="domain" description="UvrD-like helicase C-terminal" evidence="3">
    <location>
        <begin position="631"/>
        <end position="676"/>
    </location>
</feature>
<dbReference type="SUPFAM" id="SSF52540">
    <property type="entry name" value="P-loop containing nucleoside triphosphate hydrolases"/>
    <property type="match status" value="1"/>
</dbReference>
<dbReference type="RefSeq" id="WP_280101921.1">
    <property type="nucleotide sequence ID" value="NZ_CP122979.1"/>
</dbReference>
<dbReference type="CDD" id="cd18809">
    <property type="entry name" value="SF1_C_RecD"/>
    <property type="match status" value="1"/>
</dbReference>
<gene>
    <name evidence="5" type="ORF">QEG99_04110</name>
</gene>
<dbReference type="Pfam" id="PF14490">
    <property type="entry name" value="HHH_RecD2"/>
    <property type="match status" value="1"/>
</dbReference>
<dbReference type="Gene3D" id="3.40.50.300">
    <property type="entry name" value="P-loop containing nucleotide triphosphate hydrolases"/>
    <property type="match status" value="2"/>
</dbReference>
<dbReference type="Gene3D" id="2.30.30.940">
    <property type="match status" value="1"/>
</dbReference>
<dbReference type="CDD" id="cd17933">
    <property type="entry name" value="DEXSc_RecD-like"/>
    <property type="match status" value="1"/>
</dbReference>
<dbReference type="InterPro" id="IPR027785">
    <property type="entry name" value="UvrD-like_helicase_C"/>
</dbReference>
<evidence type="ECO:0000313" key="6">
    <source>
        <dbReference type="Proteomes" id="UP001179842"/>
    </source>
</evidence>
<evidence type="ECO:0000256" key="1">
    <source>
        <dbReference type="ARBA" id="ARBA00022741"/>
    </source>
</evidence>
<keyword evidence="1" id="KW-0547">Nucleotide-binding</keyword>
<reference evidence="5" key="1">
    <citation type="submission" date="2023-04" db="EMBL/GenBank/DDBJ databases">
        <title>Completed genome of Mycoplasma lagogenitalium type strain 12MS.</title>
        <authorList>
            <person name="Spergser J."/>
        </authorList>
    </citation>
    <scope>NUCLEOTIDE SEQUENCE</scope>
    <source>
        <strain evidence="5">12MS</strain>
    </source>
</reference>
<dbReference type="EMBL" id="CP122979">
    <property type="protein sequence ID" value="WGI36620.1"/>
    <property type="molecule type" value="Genomic_DNA"/>
</dbReference>
<name>A0ABY8LTQ5_9BACT</name>
<dbReference type="Proteomes" id="UP001179842">
    <property type="component" value="Chromosome"/>
</dbReference>
<sequence>MKTVEGKIKKILFASDKSDFFIFLFEDLQKNIYKIKSVEKIILNNRYLIEIQESKNEKYPDTWELNKIQPIAPSEKSEVINYFSSSVFKGIGKKVAEDIYDKLGDNAVLFLKKKPNEIFNVGISKKKAQTIFDILTTQDLETEILDFFNVNKLSKSFYKKLKNNFLLSQMWNELKENPYSLLNFDDNIFLFEEVDEFALALGFSHDNLKRLKYLILNAFLKYFEDSGNTYINSNIKIIFNYVKRTFPITDEYFKEIVKMCINEKFLFYNPINKSLTLKNILKQELFIYEKLDDIFKKENSNFKFTLNIPNYLDDIQESAIKTALNQNLTIITGGPGTGKTELLKHIWNNLKNKYEKSKIAVLAPTGRAAFRITEKSFANAKTIHSFLEAEKEENVFVFKKESTKNINVLIIDEFSMINTSVFYSLLKGIKINELEKIILIGDNDQLPAIGYGNLLSDFINSGYFNVIKLENNYRQKDKMQIINDAQKANLGILPDFNSYESDFIEITEENFVSVFENEMDNYLKLYKIENITIIAPFYKGIAGIDNVNLIVQSKIFNNNQDFFIIKNQKFFINDKVIQNENDSELNVFNGEIGIIEDVAIYKEEIKFIIVKFANDKKIKYTKKQFEKYITLAYCISVHKFQGSESPVIIMLIFNNYKSFLTRKLIYTGMTRAQEFLKLIGEKEVLEFALKNIDIERNTNLRHLFKK</sequence>
<accession>A0ABY8LTQ5</accession>
<dbReference type="InterPro" id="IPR050534">
    <property type="entry name" value="Coronavir_polyprotein_1ab"/>
</dbReference>
<dbReference type="InterPro" id="IPR027417">
    <property type="entry name" value="P-loop_NTPase"/>
</dbReference>
<evidence type="ECO:0000256" key="2">
    <source>
        <dbReference type="ARBA" id="ARBA00022840"/>
    </source>
</evidence>
<dbReference type="Pfam" id="PF13538">
    <property type="entry name" value="UvrD_C_2"/>
    <property type="match status" value="1"/>
</dbReference>
<keyword evidence="6" id="KW-1185">Reference proteome</keyword>
<dbReference type="PANTHER" id="PTHR43788">
    <property type="entry name" value="DNA2/NAM7 HELICASE FAMILY MEMBER"/>
    <property type="match status" value="1"/>
</dbReference>
<protein>
    <submittedName>
        <fullName evidence="5">AAA family ATPase</fullName>
    </submittedName>
</protein>
<feature type="domain" description="ATP-dependent RecD2 DNA helicase-like helix-hairpin-helix" evidence="4">
    <location>
        <begin position="141"/>
        <end position="230"/>
    </location>
</feature>
<organism evidence="5 6">
    <name type="scientific">Mesomycoplasma lagogenitalium</name>
    <dbReference type="NCBI Taxonomy" id="171286"/>
    <lineage>
        <taxon>Bacteria</taxon>
        <taxon>Bacillati</taxon>
        <taxon>Mycoplasmatota</taxon>
        <taxon>Mycoplasmoidales</taxon>
        <taxon>Metamycoplasmataceae</taxon>
        <taxon>Mesomycoplasma</taxon>
    </lineage>
</organism>
<dbReference type="InterPro" id="IPR029493">
    <property type="entry name" value="RecD2-like_HHH"/>
</dbReference>